<evidence type="ECO:0000256" key="4">
    <source>
        <dbReference type="ARBA" id="ARBA00022993"/>
    </source>
</evidence>
<accession>A0ABU1GUQ3</accession>
<keyword evidence="2 5" id="KW-0547">Nucleotide-binding</keyword>
<comment type="catalytic activity">
    <reaction evidence="5">
        <text>3'-dephospho-CoA + ATP = ADP + CoA + H(+)</text>
        <dbReference type="Rhea" id="RHEA:18245"/>
        <dbReference type="ChEBI" id="CHEBI:15378"/>
        <dbReference type="ChEBI" id="CHEBI:30616"/>
        <dbReference type="ChEBI" id="CHEBI:57287"/>
        <dbReference type="ChEBI" id="CHEBI:57328"/>
        <dbReference type="ChEBI" id="CHEBI:456216"/>
        <dbReference type="EC" id="2.7.1.24"/>
    </reaction>
</comment>
<name>A0ABU1GUQ3_9GAMM</name>
<comment type="function">
    <text evidence="5">Catalyzes the phosphorylation of the 3'-hydroxyl group of dephosphocoenzyme A to form coenzyme A.</text>
</comment>
<organism evidence="7 8">
    <name type="scientific">Larsenimonas suaedae</name>
    <dbReference type="NCBI Taxonomy" id="1851019"/>
    <lineage>
        <taxon>Bacteria</taxon>
        <taxon>Pseudomonadati</taxon>
        <taxon>Pseudomonadota</taxon>
        <taxon>Gammaproteobacteria</taxon>
        <taxon>Oceanospirillales</taxon>
        <taxon>Halomonadaceae</taxon>
        <taxon>Larsenimonas</taxon>
    </lineage>
</organism>
<keyword evidence="5 7" id="KW-0808">Transferase</keyword>
<comment type="subcellular location">
    <subcellularLocation>
        <location evidence="5">Cytoplasm</location>
    </subcellularLocation>
</comment>
<evidence type="ECO:0000313" key="7">
    <source>
        <dbReference type="EMBL" id="MDR5895760.1"/>
    </source>
</evidence>
<dbReference type="GO" id="GO:0004140">
    <property type="term" value="F:dephospho-CoA kinase activity"/>
    <property type="evidence" value="ECO:0007669"/>
    <property type="project" value="UniProtKB-EC"/>
</dbReference>
<keyword evidence="5 7" id="KW-0418">Kinase</keyword>
<dbReference type="PANTHER" id="PTHR10695">
    <property type="entry name" value="DEPHOSPHO-COA KINASE-RELATED"/>
    <property type="match status" value="1"/>
</dbReference>
<dbReference type="Gene3D" id="3.40.50.300">
    <property type="entry name" value="P-loop containing nucleotide triphosphate hydrolases"/>
    <property type="match status" value="1"/>
</dbReference>
<gene>
    <name evidence="5 7" type="primary">coaE</name>
    <name evidence="7" type="ORF">QC825_06720</name>
</gene>
<dbReference type="Proteomes" id="UP001269375">
    <property type="component" value="Unassembled WGS sequence"/>
</dbReference>
<keyword evidence="3 5" id="KW-0067">ATP-binding</keyword>
<comment type="similarity">
    <text evidence="1 5">Belongs to the CoaE family.</text>
</comment>
<dbReference type="HAMAP" id="MF_00376">
    <property type="entry name" value="Dephospho_CoA_kinase"/>
    <property type="match status" value="1"/>
</dbReference>
<evidence type="ECO:0000256" key="3">
    <source>
        <dbReference type="ARBA" id="ARBA00022840"/>
    </source>
</evidence>
<dbReference type="PROSITE" id="PS51219">
    <property type="entry name" value="DPCK"/>
    <property type="match status" value="1"/>
</dbReference>
<evidence type="ECO:0000313" key="8">
    <source>
        <dbReference type="Proteomes" id="UP001269375"/>
    </source>
</evidence>
<evidence type="ECO:0000256" key="5">
    <source>
        <dbReference type="HAMAP-Rule" id="MF_00376"/>
    </source>
</evidence>
<dbReference type="PANTHER" id="PTHR10695:SF46">
    <property type="entry name" value="BIFUNCTIONAL COENZYME A SYNTHASE-RELATED"/>
    <property type="match status" value="1"/>
</dbReference>
<dbReference type="NCBIfam" id="TIGR00152">
    <property type="entry name" value="dephospho-CoA kinase"/>
    <property type="match status" value="1"/>
</dbReference>
<evidence type="ECO:0000256" key="2">
    <source>
        <dbReference type="ARBA" id="ARBA00022741"/>
    </source>
</evidence>
<dbReference type="CDD" id="cd02022">
    <property type="entry name" value="DPCK"/>
    <property type="match status" value="1"/>
</dbReference>
<comment type="pathway">
    <text evidence="5">Cofactor biosynthesis; coenzyme A biosynthesis; CoA from (R)-pantothenate: step 5/5.</text>
</comment>
<proteinExistence type="inferred from homology"/>
<comment type="caution">
    <text evidence="7">The sequence shown here is derived from an EMBL/GenBank/DDBJ whole genome shotgun (WGS) entry which is preliminary data.</text>
</comment>
<dbReference type="InterPro" id="IPR027417">
    <property type="entry name" value="P-loop_NTPase"/>
</dbReference>
<protein>
    <recommendedName>
        <fullName evidence="5 6">Dephospho-CoA kinase</fullName>
        <ecNumber evidence="5 6">2.7.1.24</ecNumber>
    </recommendedName>
    <alternativeName>
        <fullName evidence="5">Dephosphocoenzyme A kinase</fullName>
    </alternativeName>
</protein>
<evidence type="ECO:0000256" key="6">
    <source>
        <dbReference type="NCBIfam" id="TIGR00152"/>
    </source>
</evidence>
<dbReference type="SUPFAM" id="SSF52540">
    <property type="entry name" value="P-loop containing nucleoside triphosphate hydrolases"/>
    <property type="match status" value="1"/>
</dbReference>
<dbReference type="InterPro" id="IPR001977">
    <property type="entry name" value="Depp_CoAkinase"/>
</dbReference>
<reference evidence="7 8" key="1">
    <citation type="submission" date="2023-04" db="EMBL/GenBank/DDBJ databases">
        <title>A long-awaited taxogenomic arrangement of the family Halomonadaceae.</title>
        <authorList>
            <person name="De La Haba R."/>
            <person name="Chuvochina M."/>
            <person name="Wittouck S."/>
            <person name="Arahal D.R."/>
            <person name="Sanchez-Porro C."/>
            <person name="Hugenholtz P."/>
            <person name="Ventosa A."/>
        </authorList>
    </citation>
    <scope>NUCLEOTIDE SEQUENCE [LARGE SCALE GENOMIC DNA]</scope>
    <source>
        <strain evidence="7 8">DSM 22428</strain>
    </source>
</reference>
<dbReference type="EC" id="2.7.1.24" evidence="5 6"/>
<feature type="binding site" evidence="5">
    <location>
        <begin position="10"/>
        <end position="15"/>
    </location>
    <ligand>
        <name>ATP</name>
        <dbReference type="ChEBI" id="CHEBI:30616"/>
    </ligand>
</feature>
<dbReference type="Pfam" id="PF01121">
    <property type="entry name" value="CoaE"/>
    <property type="match status" value="1"/>
</dbReference>
<keyword evidence="5" id="KW-0963">Cytoplasm</keyword>
<dbReference type="EMBL" id="JARWAO010000003">
    <property type="protein sequence ID" value="MDR5895760.1"/>
    <property type="molecule type" value="Genomic_DNA"/>
</dbReference>
<evidence type="ECO:0000256" key="1">
    <source>
        <dbReference type="ARBA" id="ARBA00009018"/>
    </source>
</evidence>
<keyword evidence="8" id="KW-1185">Reference proteome</keyword>
<sequence>MTIGLTGGIGSGKSTVARLFEALGVPWIDADQVARDIVRPGEPALEEITERFGADILAADGTLNRRALRNVVFDDDQRRAELEAITHPRIRKRLKTFLETPKPSPYQLLVSPLLLETTQKALVQRILVVDTPEPLQIARTTQRDRVDDAHVRRILEAQMPRTQRLAAADDVIDNQGDPDALRAQVNDLHATYLTLCGATS</sequence>
<keyword evidence="4 5" id="KW-0173">Coenzyme A biosynthesis</keyword>